<gene>
    <name evidence="1" type="ORF">TNIN_60661</name>
</gene>
<dbReference type="Proteomes" id="UP000886998">
    <property type="component" value="Unassembled WGS sequence"/>
</dbReference>
<dbReference type="AlphaFoldDB" id="A0A8X6YJM7"/>
<proteinExistence type="predicted"/>
<keyword evidence="2" id="KW-1185">Reference proteome</keyword>
<protein>
    <submittedName>
        <fullName evidence="1">Uncharacterized protein</fullName>
    </submittedName>
</protein>
<evidence type="ECO:0000313" key="1">
    <source>
        <dbReference type="EMBL" id="GFY74156.1"/>
    </source>
</evidence>
<organism evidence="1 2">
    <name type="scientific">Trichonephila inaurata madagascariensis</name>
    <dbReference type="NCBI Taxonomy" id="2747483"/>
    <lineage>
        <taxon>Eukaryota</taxon>
        <taxon>Metazoa</taxon>
        <taxon>Ecdysozoa</taxon>
        <taxon>Arthropoda</taxon>
        <taxon>Chelicerata</taxon>
        <taxon>Arachnida</taxon>
        <taxon>Araneae</taxon>
        <taxon>Araneomorphae</taxon>
        <taxon>Entelegynae</taxon>
        <taxon>Araneoidea</taxon>
        <taxon>Nephilidae</taxon>
        <taxon>Trichonephila</taxon>
        <taxon>Trichonephila inaurata</taxon>
    </lineage>
</organism>
<evidence type="ECO:0000313" key="2">
    <source>
        <dbReference type="Proteomes" id="UP000886998"/>
    </source>
</evidence>
<sequence length="110" mass="12945">MECKLPTIAETKALEKDFKVHKTENYNALFECKTPIKVDHTWQQDCWKKLFCHPAIKSPSISREFSITSQLLFGSPKKVYFIWPMRQMTDFKTFPSTSNSKRNVVYLSTF</sequence>
<name>A0A8X6YJM7_9ARAC</name>
<reference evidence="1" key="1">
    <citation type="submission" date="2020-08" db="EMBL/GenBank/DDBJ databases">
        <title>Multicomponent nature underlies the extraordinary mechanical properties of spider dragline silk.</title>
        <authorList>
            <person name="Kono N."/>
            <person name="Nakamura H."/>
            <person name="Mori M."/>
            <person name="Yoshida Y."/>
            <person name="Ohtoshi R."/>
            <person name="Malay A.D."/>
            <person name="Moran D.A.P."/>
            <person name="Tomita M."/>
            <person name="Numata K."/>
            <person name="Arakawa K."/>
        </authorList>
    </citation>
    <scope>NUCLEOTIDE SEQUENCE</scope>
</reference>
<comment type="caution">
    <text evidence="1">The sequence shown here is derived from an EMBL/GenBank/DDBJ whole genome shotgun (WGS) entry which is preliminary data.</text>
</comment>
<dbReference type="EMBL" id="BMAV01020579">
    <property type="protein sequence ID" value="GFY74156.1"/>
    <property type="molecule type" value="Genomic_DNA"/>
</dbReference>
<accession>A0A8X6YJM7</accession>